<feature type="chain" id="PRO_5020192368" description="AB hydrolase-1 domain-containing protein" evidence="8">
    <location>
        <begin position="25"/>
        <end position="501"/>
    </location>
</feature>
<evidence type="ECO:0000256" key="5">
    <source>
        <dbReference type="ARBA" id="ARBA00022801"/>
    </source>
</evidence>
<keyword evidence="6" id="KW-0843">Virulence</keyword>
<evidence type="ECO:0000256" key="6">
    <source>
        <dbReference type="ARBA" id="ARBA00023026"/>
    </source>
</evidence>
<feature type="domain" description="AB hydrolase-1" evidence="9">
    <location>
        <begin position="103"/>
        <end position="251"/>
    </location>
</feature>
<name>A0A4Q4MB25_9PLEO</name>
<feature type="domain" description="Peptidase S33 tripeptidyl aminopeptidase-like C-terminal" evidence="10">
    <location>
        <begin position="413"/>
        <end position="501"/>
    </location>
</feature>
<feature type="signal peptide" evidence="8">
    <location>
        <begin position="1"/>
        <end position="24"/>
    </location>
</feature>
<reference evidence="12" key="1">
    <citation type="journal article" date="2019" name="bioRxiv">
        <title>Genomics, evolutionary history and diagnostics of the Alternaria alternata species group including apple and Asian pear pathotypes.</title>
        <authorList>
            <person name="Armitage A.D."/>
            <person name="Cockerton H.M."/>
            <person name="Sreenivasaprasad S."/>
            <person name="Woodhall J.W."/>
            <person name="Lane C.R."/>
            <person name="Harrison R.J."/>
            <person name="Clarkson J.P."/>
        </authorList>
    </citation>
    <scope>NUCLEOTIDE SEQUENCE [LARGE SCALE GENOMIC DNA]</scope>
    <source>
        <strain evidence="12">FERA 1082</strain>
    </source>
</reference>
<evidence type="ECO:0000256" key="2">
    <source>
        <dbReference type="ARBA" id="ARBA00004685"/>
    </source>
</evidence>
<dbReference type="InterPro" id="IPR029058">
    <property type="entry name" value="AB_hydrolase_fold"/>
</dbReference>
<comment type="similarity">
    <text evidence="4">Belongs to the peptidase S33 family.</text>
</comment>
<dbReference type="Proteomes" id="UP000292402">
    <property type="component" value="Unassembled WGS sequence"/>
</dbReference>
<dbReference type="EMBL" id="PDXA01000027">
    <property type="protein sequence ID" value="RYN47083.1"/>
    <property type="molecule type" value="Genomic_DNA"/>
</dbReference>
<keyword evidence="5" id="KW-0378">Hydrolase</keyword>
<comment type="pathway">
    <text evidence="2">Mycotoxin biosynthesis.</text>
</comment>
<dbReference type="GO" id="GO:0005777">
    <property type="term" value="C:peroxisome"/>
    <property type="evidence" value="ECO:0007669"/>
    <property type="project" value="UniProtKB-SubCell"/>
</dbReference>
<evidence type="ECO:0000313" key="11">
    <source>
        <dbReference type="EMBL" id="RYN47083.1"/>
    </source>
</evidence>
<dbReference type="PANTHER" id="PTHR43248:SF30">
    <property type="entry name" value="AB HYDROLASE-1 DOMAIN-CONTAINING PROTEIN"/>
    <property type="match status" value="1"/>
</dbReference>
<dbReference type="SUPFAM" id="SSF53474">
    <property type="entry name" value="alpha/beta-Hydrolases"/>
    <property type="match status" value="1"/>
</dbReference>
<proteinExistence type="inferred from homology"/>
<keyword evidence="8" id="KW-0732">Signal</keyword>
<dbReference type="PANTHER" id="PTHR43248">
    <property type="entry name" value="2-SUCCINYL-6-HYDROXY-2,4-CYCLOHEXADIENE-1-CARBOXYLATE SYNTHASE"/>
    <property type="match status" value="1"/>
</dbReference>
<dbReference type="InterPro" id="IPR000073">
    <property type="entry name" value="AB_hydrolase_1"/>
</dbReference>
<accession>A0A4Q4MB25</accession>
<dbReference type="GO" id="GO:0016787">
    <property type="term" value="F:hydrolase activity"/>
    <property type="evidence" value="ECO:0007669"/>
    <property type="project" value="UniProtKB-KW"/>
</dbReference>
<evidence type="ECO:0000259" key="10">
    <source>
        <dbReference type="Pfam" id="PF08386"/>
    </source>
</evidence>
<organism evidence="11 12">
    <name type="scientific">Alternaria tenuissima</name>
    <dbReference type="NCBI Taxonomy" id="119927"/>
    <lineage>
        <taxon>Eukaryota</taxon>
        <taxon>Fungi</taxon>
        <taxon>Dikarya</taxon>
        <taxon>Ascomycota</taxon>
        <taxon>Pezizomycotina</taxon>
        <taxon>Dothideomycetes</taxon>
        <taxon>Pleosporomycetidae</taxon>
        <taxon>Pleosporales</taxon>
        <taxon>Pleosporineae</taxon>
        <taxon>Pleosporaceae</taxon>
        <taxon>Alternaria</taxon>
        <taxon>Alternaria sect. Alternaria</taxon>
        <taxon>Alternaria alternata complex</taxon>
    </lineage>
</organism>
<comment type="similarity">
    <text evidence="3">Belongs to the AB hydrolase superfamily. AKT2 hydrolase family.</text>
</comment>
<dbReference type="AlphaFoldDB" id="A0A4Q4MB25"/>
<evidence type="ECO:0000256" key="3">
    <source>
        <dbReference type="ARBA" id="ARBA00005668"/>
    </source>
</evidence>
<evidence type="ECO:0000256" key="8">
    <source>
        <dbReference type="SAM" id="SignalP"/>
    </source>
</evidence>
<keyword evidence="7" id="KW-0576">Peroxisome</keyword>
<dbReference type="Pfam" id="PF08386">
    <property type="entry name" value="Abhydrolase_4"/>
    <property type="match status" value="1"/>
</dbReference>
<gene>
    <name evidence="11" type="ORF">AA0114_g7874</name>
</gene>
<evidence type="ECO:0008006" key="13">
    <source>
        <dbReference type="Google" id="ProtNLM"/>
    </source>
</evidence>
<evidence type="ECO:0000256" key="7">
    <source>
        <dbReference type="ARBA" id="ARBA00023140"/>
    </source>
</evidence>
<evidence type="ECO:0000256" key="4">
    <source>
        <dbReference type="ARBA" id="ARBA00010088"/>
    </source>
</evidence>
<dbReference type="InterPro" id="IPR013595">
    <property type="entry name" value="Pept_S33_TAP-like_C"/>
</dbReference>
<dbReference type="Pfam" id="PF00561">
    <property type="entry name" value="Abhydrolase_1"/>
    <property type="match status" value="1"/>
</dbReference>
<evidence type="ECO:0000313" key="12">
    <source>
        <dbReference type="Proteomes" id="UP000292402"/>
    </source>
</evidence>
<comment type="caution">
    <text evidence="11">The sequence shown here is derived from an EMBL/GenBank/DDBJ whole genome shotgun (WGS) entry which is preliminary data.</text>
</comment>
<evidence type="ECO:0000259" key="9">
    <source>
        <dbReference type="Pfam" id="PF00561"/>
    </source>
</evidence>
<sequence>MSLFNNFHCYPMFFILSLILGASGVESTSARNPGSHTFPPVNSTLLSVSWTRCPSELGLPSSLECATFSVPIDWDTPYGEHFDLGLVKLPAIPSNTSSKIGSLFINPGGPGVPASTMVSSMAQGAFQNQTLQLRAVFDIISLDPRGTGMSHQINCSKDIYAERVSWFPQTEEEYDALVDKNKRLGESCRELTGPLLEHVDTISVAKDHEAVRVALGNEPINFLGLSYGSQIGAQYISLFPDNVRTLALNAIVQHSQSEAANIYIDTSSHELVLKHFFEWAATDASSALHGQDVRALWLDLLTKAAETPIPALSCDGTDCLTDVNAEEILFNAQGFLNFPGAGVGLGVSWQLLASALFDASHGDASTLSTPYSNPEVFSRQAIQCLDWNRSESLSDVKAKLAMATAYTPLVRGAGHRWRAQHACIGWPAAVKNPPRKLNVKSNTTVLMASSTGDSSTGLPWAIGMLEEIENAVLIVRNGDGHGNVPLGGETSDVVGRYLITG</sequence>
<comment type="subcellular location">
    <subcellularLocation>
        <location evidence="1">Peroxisome</location>
    </subcellularLocation>
</comment>
<evidence type="ECO:0000256" key="1">
    <source>
        <dbReference type="ARBA" id="ARBA00004275"/>
    </source>
</evidence>
<protein>
    <recommendedName>
        <fullName evidence="13">AB hydrolase-1 domain-containing protein</fullName>
    </recommendedName>
</protein>
<dbReference type="InterPro" id="IPR051601">
    <property type="entry name" value="Serine_prot/Carboxylest_S33"/>
</dbReference>
<dbReference type="Gene3D" id="3.40.50.1820">
    <property type="entry name" value="alpha/beta hydrolase"/>
    <property type="match status" value="1"/>
</dbReference>